<name>A0ACB7WY85_9ERIC</name>
<proteinExistence type="predicted"/>
<reference evidence="1 2" key="1">
    <citation type="journal article" date="2021" name="Hortic Res">
        <title>High-quality reference genome and annotation aids understanding of berry development for evergreen blueberry (Vaccinium darrowii).</title>
        <authorList>
            <person name="Yu J."/>
            <person name="Hulse-Kemp A.M."/>
            <person name="Babiker E."/>
            <person name="Staton M."/>
        </authorList>
    </citation>
    <scope>NUCLEOTIDE SEQUENCE [LARGE SCALE GENOMIC DNA]</scope>
    <source>
        <strain evidence="2">cv. NJ 8807/NJ 8810</strain>
        <tissue evidence="1">Young leaf</tissue>
    </source>
</reference>
<accession>A0ACB7WY85</accession>
<comment type="caution">
    <text evidence="1">The sequence shown here is derived from an EMBL/GenBank/DDBJ whole genome shotgun (WGS) entry which is preliminary data.</text>
</comment>
<protein>
    <submittedName>
        <fullName evidence="1">Uncharacterized protein</fullName>
    </submittedName>
</protein>
<keyword evidence="2" id="KW-1185">Reference proteome</keyword>
<evidence type="ECO:0000313" key="2">
    <source>
        <dbReference type="Proteomes" id="UP000828048"/>
    </source>
</evidence>
<evidence type="ECO:0000313" key="1">
    <source>
        <dbReference type="EMBL" id="KAH7833438.1"/>
    </source>
</evidence>
<dbReference type="Proteomes" id="UP000828048">
    <property type="component" value="Chromosome 2"/>
</dbReference>
<sequence>MEKIMGIVINKKEKTMSMADAWIVEDLSSWELVEPSDDENEQDYSYDEDDEEIDLYVFESLPSDLAAQSPAQDLVDHASGQEDRVDLVKRVSVDEKCVYTVTEAPLNAKLWLHPFVYNDYNDGNDDEEEEERYDYEGYYDLDDELVPKNVIDRFGRQRIRKLGKRAFSKMNKAKRLPHAYNRPGCVYGKHGLGLKHNIIN</sequence>
<dbReference type="EMBL" id="CM037152">
    <property type="protein sequence ID" value="KAH7833438.1"/>
    <property type="molecule type" value="Genomic_DNA"/>
</dbReference>
<organism evidence="1 2">
    <name type="scientific">Vaccinium darrowii</name>
    <dbReference type="NCBI Taxonomy" id="229202"/>
    <lineage>
        <taxon>Eukaryota</taxon>
        <taxon>Viridiplantae</taxon>
        <taxon>Streptophyta</taxon>
        <taxon>Embryophyta</taxon>
        <taxon>Tracheophyta</taxon>
        <taxon>Spermatophyta</taxon>
        <taxon>Magnoliopsida</taxon>
        <taxon>eudicotyledons</taxon>
        <taxon>Gunneridae</taxon>
        <taxon>Pentapetalae</taxon>
        <taxon>asterids</taxon>
        <taxon>Ericales</taxon>
        <taxon>Ericaceae</taxon>
        <taxon>Vaccinioideae</taxon>
        <taxon>Vaccinieae</taxon>
        <taxon>Vaccinium</taxon>
    </lineage>
</organism>
<gene>
    <name evidence="1" type="ORF">Vadar_006334</name>
</gene>